<dbReference type="VEuPathDB" id="FungiDB:H257_03531"/>
<evidence type="ECO:0000313" key="3">
    <source>
        <dbReference type="EMBL" id="ETV84277.1"/>
    </source>
</evidence>
<dbReference type="SUPFAM" id="SSF51197">
    <property type="entry name" value="Clavaminate synthase-like"/>
    <property type="match status" value="1"/>
</dbReference>
<feature type="region of interest" description="Disordered" evidence="1">
    <location>
        <begin position="1"/>
        <end position="21"/>
    </location>
</feature>
<organism evidence="3">
    <name type="scientific">Aphanomyces astaci</name>
    <name type="common">Crayfish plague agent</name>
    <dbReference type="NCBI Taxonomy" id="112090"/>
    <lineage>
        <taxon>Eukaryota</taxon>
        <taxon>Sar</taxon>
        <taxon>Stramenopiles</taxon>
        <taxon>Oomycota</taxon>
        <taxon>Saprolegniomycetes</taxon>
        <taxon>Saprolegniales</taxon>
        <taxon>Verrucalvaceae</taxon>
        <taxon>Aphanomyces</taxon>
    </lineage>
</organism>
<dbReference type="PANTHER" id="PTHR12461:SF100">
    <property type="entry name" value="JMJC DOMAIN-CONTAINING PROTEIN 4"/>
    <property type="match status" value="1"/>
</dbReference>
<dbReference type="Pfam" id="PF13621">
    <property type="entry name" value="Cupin_8"/>
    <property type="match status" value="1"/>
</dbReference>
<feature type="domain" description="JmjC" evidence="2">
    <location>
        <begin position="153"/>
        <end position="418"/>
    </location>
</feature>
<dbReference type="EMBL" id="KI913119">
    <property type="protein sequence ID" value="ETV84277.1"/>
    <property type="molecule type" value="Genomic_DNA"/>
</dbReference>
<dbReference type="RefSeq" id="XP_009825969.1">
    <property type="nucleotide sequence ID" value="XM_009827667.1"/>
</dbReference>
<accession>W4GX73</accession>
<dbReference type="InterPro" id="IPR014710">
    <property type="entry name" value="RmlC-like_jellyroll"/>
</dbReference>
<protein>
    <recommendedName>
        <fullName evidence="2">JmjC domain-containing protein</fullName>
    </recommendedName>
</protein>
<feature type="compositionally biased region" description="Acidic residues" evidence="1">
    <location>
        <begin position="304"/>
        <end position="324"/>
    </location>
</feature>
<name>W4GX73_APHAT</name>
<dbReference type="Gene3D" id="2.60.120.10">
    <property type="entry name" value="Jelly Rolls"/>
    <property type="match status" value="2"/>
</dbReference>
<dbReference type="InterPro" id="IPR041667">
    <property type="entry name" value="Cupin_8"/>
</dbReference>
<sequence length="435" mass="48598">MAKQSKRSSAEEKQVSTKKAKRDSKVQYTGWEVPHANYTLDSVNVGDLTPEGFYDTYVKTRRPVVIKGFLQDPSFVAPTKWTNAYLTRQAGSQKLMVEERASTADSYGQGNEVPMTFAEFIRLLEAKDTLHYLTTQDVEADPETDRPQLMAPIVQALSGDFPVSPALMGNLIPQNINIWMGMSTEGSTSGLHHDYHDNLYILLRGRKRFRLYSPGDVDSMYTRGTLLKVHPNGRINYEGDETTAYGADLHSDQAASAFSAQQRAEKELEEAERELANNVPGAAERVAKAEEQLEAAMDDAMEVEFDDDDDDGDDDDNAGADVEDDTTRVVDKTVKDPVSFSRVKTSRPNDDLQREFPRFADARAAFCDVNVGEMLYLPASWFHEVVSFNGATDDGHLALNYWYHPPDATDCFATPYTSPFWTNDYAARNLAESSS</sequence>
<dbReference type="GeneID" id="20805527"/>
<dbReference type="InterPro" id="IPR003347">
    <property type="entry name" value="JmjC_dom"/>
</dbReference>
<dbReference type="PROSITE" id="PS51184">
    <property type="entry name" value="JMJC"/>
    <property type="match status" value="1"/>
</dbReference>
<dbReference type="OrthoDB" id="415358at2759"/>
<dbReference type="STRING" id="112090.W4GX73"/>
<reference evidence="3" key="1">
    <citation type="submission" date="2013-12" db="EMBL/GenBank/DDBJ databases">
        <title>The Genome Sequence of Aphanomyces astaci APO3.</title>
        <authorList>
            <consortium name="The Broad Institute Genomics Platform"/>
            <person name="Russ C."/>
            <person name="Tyler B."/>
            <person name="van West P."/>
            <person name="Dieguez-Uribeondo J."/>
            <person name="Young S.K."/>
            <person name="Zeng Q."/>
            <person name="Gargeya S."/>
            <person name="Fitzgerald M."/>
            <person name="Abouelleil A."/>
            <person name="Alvarado L."/>
            <person name="Chapman S.B."/>
            <person name="Gainer-Dewar J."/>
            <person name="Goldberg J."/>
            <person name="Griggs A."/>
            <person name="Gujja S."/>
            <person name="Hansen M."/>
            <person name="Howarth C."/>
            <person name="Imamovic A."/>
            <person name="Ireland A."/>
            <person name="Larimer J."/>
            <person name="McCowan C."/>
            <person name="Murphy C."/>
            <person name="Pearson M."/>
            <person name="Poon T.W."/>
            <person name="Priest M."/>
            <person name="Roberts A."/>
            <person name="Saif S."/>
            <person name="Shea T."/>
            <person name="Sykes S."/>
            <person name="Wortman J."/>
            <person name="Nusbaum C."/>
            <person name="Birren B."/>
        </authorList>
    </citation>
    <scope>NUCLEOTIDE SEQUENCE [LARGE SCALE GENOMIC DNA]</scope>
    <source>
        <strain evidence="3">APO3</strain>
    </source>
</reference>
<dbReference type="PANTHER" id="PTHR12461">
    <property type="entry name" value="HYPOXIA-INDUCIBLE FACTOR 1 ALPHA INHIBITOR-RELATED"/>
    <property type="match status" value="1"/>
</dbReference>
<evidence type="ECO:0000259" key="2">
    <source>
        <dbReference type="PROSITE" id="PS51184"/>
    </source>
</evidence>
<feature type="region of interest" description="Disordered" evidence="1">
    <location>
        <begin position="304"/>
        <end position="330"/>
    </location>
</feature>
<feature type="region of interest" description="Disordered" evidence="1">
    <location>
        <begin position="255"/>
        <end position="283"/>
    </location>
</feature>
<proteinExistence type="predicted"/>
<dbReference type="AlphaFoldDB" id="W4GX73"/>
<gene>
    <name evidence="3" type="ORF">H257_03531</name>
</gene>
<evidence type="ECO:0000256" key="1">
    <source>
        <dbReference type="SAM" id="MobiDB-lite"/>
    </source>
</evidence>